<protein>
    <submittedName>
        <fullName evidence="2">Uncharacterized protein</fullName>
    </submittedName>
</protein>
<accession>A0A0X3PB52</accession>
<proteinExistence type="predicted"/>
<evidence type="ECO:0000256" key="1">
    <source>
        <dbReference type="SAM" id="MobiDB-lite"/>
    </source>
</evidence>
<sequence>GSYRGGILLNGPYLTRCMERSHLNLNFSVRDGSETKLGGERPSKHYSPVIPWPGSTLAKDHTEEEYFDEVWAPRLPEGNDSPDVELANKQLNFDALAEWNAADDQKTPRRRR</sequence>
<feature type="non-terminal residue" evidence="2">
    <location>
        <position position="112"/>
    </location>
</feature>
<evidence type="ECO:0000313" key="2">
    <source>
        <dbReference type="EMBL" id="JAP49164.1"/>
    </source>
</evidence>
<dbReference type="EMBL" id="GEEE01014061">
    <property type="protein sequence ID" value="JAP49164.1"/>
    <property type="molecule type" value="Transcribed_RNA"/>
</dbReference>
<reference evidence="2" key="1">
    <citation type="submission" date="2016-01" db="EMBL/GenBank/DDBJ databases">
        <title>Reference transcriptome for the parasite Schistocephalus solidus: insights into the molecular evolution of parasitism.</title>
        <authorList>
            <person name="Hebert F.O."/>
            <person name="Grambauer S."/>
            <person name="Barber I."/>
            <person name="Landry C.R."/>
            <person name="Aubin-Horth N."/>
        </authorList>
    </citation>
    <scope>NUCLEOTIDE SEQUENCE</scope>
</reference>
<organism evidence="2">
    <name type="scientific">Schistocephalus solidus</name>
    <name type="common">Tapeworm</name>
    <dbReference type="NCBI Taxonomy" id="70667"/>
    <lineage>
        <taxon>Eukaryota</taxon>
        <taxon>Metazoa</taxon>
        <taxon>Spiralia</taxon>
        <taxon>Lophotrochozoa</taxon>
        <taxon>Platyhelminthes</taxon>
        <taxon>Cestoda</taxon>
        <taxon>Eucestoda</taxon>
        <taxon>Diphyllobothriidea</taxon>
        <taxon>Diphyllobothriidae</taxon>
        <taxon>Schistocephalus</taxon>
    </lineage>
</organism>
<feature type="compositionally biased region" description="Basic and acidic residues" evidence="1">
    <location>
        <begin position="33"/>
        <end position="43"/>
    </location>
</feature>
<gene>
    <name evidence="2" type="ORF">TR114630</name>
</gene>
<feature type="non-terminal residue" evidence="2">
    <location>
        <position position="1"/>
    </location>
</feature>
<name>A0A0X3PB52_SCHSO</name>
<dbReference type="AlphaFoldDB" id="A0A0X3PB52"/>
<feature type="region of interest" description="Disordered" evidence="1">
    <location>
        <begin position="33"/>
        <end position="55"/>
    </location>
</feature>